<dbReference type="InterPro" id="IPR051423">
    <property type="entry name" value="CD225/Dispanin"/>
</dbReference>
<keyword evidence="5 6" id="KW-0472">Membrane</keyword>
<gene>
    <name evidence="8" type="primary">LOC106807110</name>
</gene>
<proteinExistence type="inferred from homology"/>
<sequence length="255" mass="27003">MPCRLLLLGHQRQNLGPAPTTTYEEAVGLPGNLPCDAEPSRGPVPPAYTAPPAAAYNPALAGQAYGPQPPSQVYPTGGQPMGASNLQGGYPMGNVSMAGYPVPPGGGVPYPQYAHGGVKYTNVSGMPPGGQYPPQVVGGMPPGGQYPPQVVGGVTYVQALPVVGQPQTNRGMVIVQTNTKPPDYLIQSILVCICCFWPGGIIAIIYSMRVRSLYMEQRYDESWQASRVTRNVIVACVAIGIVFYVMITIARNLHH</sequence>
<evidence type="ECO:0000256" key="3">
    <source>
        <dbReference type="ARBA" id="ARBA00022692"/>
    </source>
</evidence>
<dbReference type="GeneID" id="106807110"/>
<comment type="similarity">
    <text evidence="2">Belongs to the CD225/Dispanin family.</text>
</comment>
<dbReference type="InterPro" id="IPR007593">
    <property type="entry name" value="CD225/Dispanin_fam"/>
</dbReference>
<dbReference type="Pfam" id="PF04505">
    <property type="entry name" value="CD225"/>
    <property type="match status" value="1"/>
</dbReference>
<evidence type="ECO:0000256" key="2">
    <source>
        <dbReference type="ARBA" id="ARBA00006843"/>
    </source>
</evidence>
<comment type="subcellular location">
    <subcellularLocation>
        <location evidence="1">Membrane</location>
    </subcellularLocation>
</comment>
<evidence type="ECO:0000256" key="5">
    <source>
        <dbReference type="ARBA" id="ARBA00023136"/>
    </source>
</evidence>
<feature type="transmembrane region" description="Helical" evidence="6">
    <location>
        <begin position="228"/>
        <end position="250"/>
    </location>
</feature>
<feature type="transmembrane region" description="Helical" evidence="6">
    <location>
        <begin position="184"/>
        <end position="207"/>
    </location>
</feature>
<accession>A0ABM1DY32</accession>
<evidence type="ECO:0000256" key="1">
    <source>
        <dbReference type="ARBA" id="ARBA00004370"/>
    </source>
</evidence>
<keyword evidence="4 6" id="KW-1133">Transmembrane helix</keyword>
<evidence type="ECO:0000313" key="8">
    <source>
        <dbReference type="RefSeq" id="XP_014664853.1"/>
    </source>
</evidence>
<evidence type="ECO:0000256" key="4">
    <source>
        <dbReference type="ARBA" id="ARBA00022989"/>
    </source>
</evidence>
<protein>
    <submittedName>
        <fullName evidence="8">Proline-rich transmembrane protein 1-like isoform X1</fullName>
    </submittedName>
</protein>
<reference evidence="8" key="1">
    <citation type="submission" date="2025-08" db="UniProtKB">
        <authorList>
            <consortium name="RefSeq"/>
        </authorList>
    </citation>
    <scope>IDENTIFICATION</scope>
</reference>
<organism evidence="7 8">
    <name type="scientific">Priapulus caudatus</name>
    <name type="common">Priapulid worm</name>
    <dbReference type="NCBI Taxonomy" id="37621"/>
    <lineage>
        <taxon>Eukaryota</taxon>
        <taxon>Metazoa</taxon>
        <taxon>Ecdysozoa</taxon>
        <taxon>Scalidophora</taxon>
        <taxon>Priapulida</taxon>
        <taxon>Priapulimorpha</taxon>
        <taxon>Priapulimorphida</taxon>
        <taxon>Priapulidae</taxon>
        <taxon>Priapulus</taxon>
    </lineage>
</organism>
<name>A0ABM1DY32_PRICU</name>
<evidence type="ECO:0000256" key="6">
    <source>
        <dbReference type="SAM" id="Phobius"/>
    </source>
</evidence>
<dbReference type="RefSeq" id="XP_014664853.1">
    <property type="nucleotide sequence ID" value="XM_014809367.1"/>
</dbReference>
<dbReference type="PANTHER" id="PTHR14948:SF25">
    <property type="entry name" value="DUF4190 DOMAIN-CONTAINING PROTEIN"/>
    <property type="match status" value="1"/>
</dbReference>
<keyword evidence="7" id="KW-1185">Reference proteome</keyword>
<dbReference type="Proteomes" id="UP000695022">
    <property type="component" value="Unplaced"/>
</dbReference>
<evidence type="ECO:0000313" key="7">
    <source>
        <dbReference type="Proteomes" id="UP000695022"/>
    </source>
</evidence>
<keyword evidence="3 6" id="KW-0812">Transmembrane</keyword>
<dbReference type="PANTHER" id="PTHR14948">
    <property type="entry name" value="NG5"/>
    <property type="match status" value="1"/>
</dbReference>